<dbReference type="OrthoDB" id="10545688at2759"/>
<keyword evidence="3" id="KW-1185">Reference proteome</keyword>
<organism evidence="2 3">
    <name type="scientific">Hirundo rustica rustica</name>
    <dbReference type="NCBI Taxonomy" id="333673"/>
    <lineage>
        <taxon>Eukaryota</taxon>
        <taxon>Metazoa</taxon>
        <taxon>Chordata</taxon>
        <taxon>Craniata</taxon>
        <taxon>Vertebrata</taxon>
        <taxon>Euteleostomi</taxon>
        <taxon>Archelosauria</taxon>
        <taxon>Archosauria</taxon>
        <taxon>Dinosauria</taxon>
        <taxon>Saurischia</taxon>
        <taxon>Theropoda</taxon>
        <taxon>Coelurosauria</taxon>
        <taxon>Aves</taxon>
        <taxon>Neognathae</taxon>
        <taxon>Neoaves</taxon>
        <taxon>Telluraves</taxon>
        <taxon>Australaves</taxon>
        <taxon>Passeriformes</taxon>
        <taxon>Sylvioidea</taxon>
        <taxon>Hirundinidae</taxon>
        <taxon>Hirundo</taxon>
    </lineage>
</organism>
<feature type="compositionally biased region" description="Basic and acidic residues" evidence="1">
    <location>
        <begin position="32"/>
        <end position="48"/>
    </location>
</feature>
<proteinExistence type="predicted"/>
<sequence>MCQQEDGARLFSGTQRQNKEQWPSAEAQKVPSPREEERLYVEGDRALDEAAQAGRGVSLSEEIPNPPGHVPVSPALGDPALAGGVD</sequence>
<dbReference type="EMBL" id="QRBI01000105">
    <property type="protein sequence ID" value="RMC13894.1"/>
    <property type="molecule type" value="Genomic_DNA"/>
</dbReference>
<dbReference type="Proteomes" id="UP000269221">
    <property type="component" value="Unassembled WGS sequence"/>
</dbReference>
<dbReference type="AlphaFoldDB" id="A0A3M0KRC6"/>
<evidence type="ECO:0000313" key="3">
    <source>
        <dbReference type="Proteomes" id="UP000269221"/>
    </source>
</evidence>
<evidence type="ECO:0000256" key="1">
    <source>
        <dbReference type="SAM" id="MobiDB-lite"/>
    </source>
</evidence>
<evidence type="ECO:0000313" key="2">
    <source>
        <dbReference type="EMBL" id="RMC13894.1"/>
    </source>
</evidence>
<protein>
    <submittedName>
        <fullName evidence="2">Uncharacterized protein</fullName>
    </submittedName>
</protein>
<name>A0A3M0KRC6_HIRRU</name>
<comment type="caution">
    <text evidence="2">The sequence shown here is derived from an EMBL/GenBank/DDBJ whole genome shotgun (WGS) entry which is preliminary data.</text>
</comment>
<reference evidence="2 3" key="1">
    <citation type="submission" date="2018-07" db="EMBL/GenBank/DDBJ databases">
        <title>A high quality draft genome assembly of the barn swallow (H. rustica rustica).</title>
        <authorList>
            <person name="Formenti G."/>
            <person name="Chiara M."/>
            <person name="Poveda L."/>
            <person name="Francoijs K.-J."/>
            <person name="Bonisoli-Alquati A."/>
            <person name="Canova L."/>
            <person name="Gianfranceschi L."/>
            <person name="Horner D.S."/>
            <person name="Saino N."/>
        </authorList>
    </citation>
    <scope>NUCLEOTIDE SEQUENCE [LARGE SCALE GENOMIC DNA]</scope>
    <source>
        <strain evidence="2">Chelidonia</strain>
        <tissue evidence="2">Blood</tissue>
    </source>
</reference>
<feature type="region of interest" description="Disordered" evidence="1">
    <location>
        <begin position="1"/>
        <end position="86"/>
    </location>
</feature>
<accession>A0A3M0KRC6</accession>
<gene>
    <name evidence="2" type="ORF">DUI87_08977</name>
</gene>